<dbReference type="EMBL" id="QFPW01000006">
    <property type="protein sequence ID" value="PZQ49895.1"/>
    <property type="molecule type" value="Genomic_DNA"/>
</dbReference>
<dbReference type="AlphaFoldDB" id="A0A2W5NGN3"/>
<reference evidence="1 2" key="1">
    <citation type="submission" date="2017-08" db="EMBL/GenBank/DDBJ databases">
        <title>Infants hospitalized years apart are colonized by the same room-sourced microbial strains.</title>
        <authorList>
            <person name="Brooks B."/>
            <person name="Olm M.R."/>
            <person name="Firek B.A."/>
            <person name="Baker R."/>
            <person name="Thomas B.C."/>
            <person name="Morowitz M.J."/>
            <person name="Banfield J.F."/>
        </authorList>
    </citation>
    <scope>NUCLEOTIDE SEQUENCE [LARGE SCALE GENOMIC DNA]</scope>
    <source>
        <strain evidence="1">S2_005_002_R2_34</strain>
    </source>
</reference>
<dbReference type="Proteomes" id="UP000249185">
    <property type="component" value="Unassembled WGS sequence"/>
</dbReference>
<comment type="caution">
    <text evidence="1">The sequence shown here is derived from an EMBL/GenBank/DDBJ whole genome shotgun (WGS) entry which is preliminary data.</text>
</comment>
<name>A0A2W5NGN3_RHOSU</name>
<evidence type="ECO:0000313" key="1">
    <source>
        <dbReference type="EMBL" id="PZQ49895.1"/>
    </source>
</evidence>
<proteinExistence type="predicted"/>
<evidence type="ECO:0000313" key="2">
    <source>
        <dbReference type="Proteomes" id="UP000249185"/>
    </source>
</evidence>
<dbReference type="InterPro" id="IPR018666">
    <property type="entry name" value="DUF2125"/>
</dbReference>
<sequence>MRVLLAIVVLAALGWSGFWFWNASMRERALAGWLEERRAAGWVADAEVRTTGFPNRVDAVVTNLDLANPAEGWSWSAPEFQILSQTWKPHHVIAVWPDHQVIATPYDTITLTSSRMVGSAVFEPSLRLGLDHSTVELRDVAATGAAGWQAGLGEALLSVRKSPEAGAAPFTYDVDFNAKTLTLPEAWISGIERTGLLPAAIDGGHLAASLTFDRPWDRPAIEGEPPALRSMEISELRFNWGALDLSGAGTLGVDAEGFAEGRLDLSANNWRGMLDVAEQSGAISQGMAGTIRAGIGLYASLSGNRGDSLKIPLDFENGQARLGPVPIGQAPMLGRGR</sequence>
<organism evidence="1 2">
    <name type="scientific">Rhodovulum sulfidophilum</name>
    <name type="common">Rhodobacter sulfidophilus</name>
    <dbReference type="NCBI Taxonomy" id="35806"/>
    <lineage>
        <taxon>Bacteria</taxon>
        <taxon>Pseudomonadati</taxon>
        <taxon>Pseudomonadota</taxon>
        <taxon>Alphaproteobacteria</taxon>
        <taxon>Rhodobacterales</taxon>
        <taxon>Paracoccaceae</taxon>
        <taxon>Rhodovulum</taxon>
    </lineage>
</organism>
<dbReference type="Pfam" id="PF09898">
    <property type="entry name" value="DUF2125"/>
    <property type="match status" value="1"/>
</dbReference>
<protein>
    <submittedName>
        <fullName evidence="1">DUF2125 domain-containing protein</fullName>
    </submittedName>
</protein>
<gene>
    <name evidence="1" type="ORF">DI556_10610</name>
</gene>
<accession>A0A2W5NGN3</accession>